<dbReference type="Pfam" id="PF03853">
    <property type="entry name" value="YjeF_N"/>
    <property type="match status" value="1"/>
</dbReference>
<dbReference type="OrthoDB" id="9806925at2"/>
<comment type="caution">
    <text evidence="22">The sequence shown here is derived from an EMBL/GenBank/DDBJ whole genome shotgun (WGS) entry which is preliminary data.</text>
</comment>
<dbReference type="HAMAP" id="MF_01965">
    <property type="entry name" value="NADHX_dehydratase"/>
    <property type="match status" value="1"/>
</dbReference>
<feature type="binding site" evidence="18">
    <location>
        <position position="62"/>
    </location>
    <ligand>
        <name>K(+)</name>
        <dbReference type="ChEBI" id="CHEBI:29103"/>
    </ligand>
</feature>
<dbReference type="Proteomes" id="UP000077628">
    <property type="component" value="Unassembled WGS sequence"/>
</dbReference>
<evidence type="ECO:0000256" key="16">
    <source>
        <dbReference type="ARBA" id="ARBA00049209"/>
    </source>
</evidence>
<dbReference type="SUPFAM" id="SSF64153">
    <property type="entry name" value="YjeF N-terminal domain-like"/>
    <property type="match status" value="1"/>
</dbReference>
<feature type="binding site" evidence="17">
    <location>
        <begin position="398"/>
        <end position="402"/>
    </location>
    <ligand>
        <name>AMP</name>
        <dbReference type="ChEBI" id="CHEBI:456215"/>
    </ligand>
</feature>
<organism evidence="22 23">
    <name type="scientific">Methylomonas koyamae</name>
    <dbReference type="NCBI Taxonomy" id="702114"/>
    <lineage>
        <taxon>Bacteria</taxon>
        <taxon>Pseudomonadati</taxon>
        <taxon>Pseudomonadota</taxon>
        <taxon>Gammaproteobacteria</taxon>
        <taxon>Methylococcales</taxon>
        <taxon>Methylococcaceae</taxon>
        <taxon>Methylomonas</taxon>
    </lineage>
</organism>
<feature type="binding site" evidence="18">
    <location>
        <position position="160"/>
    </location>
    <ligand>
        <name>K(+)</name>
        <dbReference type="ChEBI" id="CHEBI:29103"/>
    </ligand>
</feature>
<dbReference type="InterPro" id="IPR004443">
    <property type="entry name" value="YjeF_N_dom"/>
</dbReference>
<comment type="similarity">
    <text evidence="17">Belongs to the NnrD/CARKD family.</text>
</comment>
<dbReference type="HAMAP" id="MF_01966">
    <property type="entry name" value="NADHX_epimerase"/>
    <property type="match status" value="1"/>
</dbReference>
<feature type="binding site" evidence="18">
    <location>
        <position position="124"/>
    </location>
    <ligand>
        <name>K(+)</name>
        <dbReference type="ChEBI" id="CHEBI:29103"/>
    </ligand>
</feature>
<sequence length="484" mass="49526">MPSADQLYSVAEIREAERRAMAEHGIAGAVMMARAGAAAFEQIRRHWPERRRLTVICGAGNNAGDGYVVARLALLAGYRVDVHALSDSARLPVDAADAAERYFQAGGRVEALGDSLPGDSVVVDALLGIGLSRPVSEPYASAIAAINASAAPVVALDVPSGLDADTGNVLGCAVAADLTVTFIGLKRGLLTGFAADYCGEVLCDSLALPSEVLAGAGSIYRLTKTPPSPRPRVAHKGHCGHVLAVGGNLGYSGAIRLAGEAALRTGAGLVSIATRAVHSAVLNLGRPELMCHGVESSADLASLLDKASVVVVGPGLGQDAWARTMFAAVLASGKPCVVDADALNLLASRSERRDHWILTPHPGEAARLLGSTTGQVGADRFAALVSLQQRYGGVCVLKGAGSLVGDGERIYVSSTGNPGMASGGMGDVLAGLLGGLLAQGWSALEAARLGVYVHGEAADRLALRHGERGLLAGDLPAEIRELLN</sequence>
<evidence type="ECO:0000256" key="17">
    <source>
        <dbReference type="HAMAP-Rule" id="MF_01965"/>
    </source>
</evidence>
<comment type="similarity">
    <text evidence="4 19">In the C-terminal section; belongs to the NnrD/CARKD family.</text>
</comment>
<dbReference type="GO" id="GO:0046872">
    <property type="term" value="F:metal ion binding"/>
    <property type="evidence" value="ECO:0007669"/>
    <property type="project" value="UniProtKB-UniRule"/>
</dbReference>
<feature type="binding site" evidence="17">
    <location>
        <position position="426"/>
    </location>
    <ligand>
        <name>AMP</name>
        <dbReference type="ChEBI" id="CHEBI:456215"/>
    </ligand>
</feature>
<comment type="similarity">
    <text evidence="18">Belongs to the NnrE/AIBP family.</text>
</comment>
<dbReference type="InterPro" id="IPR036652">
    <property type="entry name" value="YjeF_N_dom_sf"/>
</dbReference>
<keyword evidence="8 17" id="KW-0521">NADP</keyword>
<keyword evidence="11 18" id="KW-0413">Isomerase</keyword>
<dbReference type="InterPro" id="IPR017953">
    <property type="entry name" value="Carbohydrate_kinase_pred_CS"/>
</dbReference>
<comment type="function">
    <text evidence="18">Catalyzes the epimerization of the S- and R-forms of NAD(P)HX, a damaged form of NAD(P)H that is a result of enzymatic or heat-dependent hydration. This is a prerequisite for the S-specific NAD(P)H-hydrate dehydratase to allow the repair of both epimers of NAD(P)HX.</text>
</comment>
<evidence type="ECO:0000256" key="6">
    <source>
        <dbReference type="ARBA" id="ARBA00022741"/>
    </source>
</evidence>
<dbReference type="EC" id="4.2.1.136" evidence="19"/>
<evidence type="ECO:0000256" key="19">
    <source>
        <dbReference type="PIRNR" id="PIRNR017184"/>
    </source>
</evidence>
<dbReference type="EC" id="5.1.99.6" evidence="19"/>
<dbReference type="PROSITE" id="PS51385">
    <property type="entry name" value="YJEF_N"/>
    <property type="match status" value="1"/>
</dbReference>
<keyword evidence="10 17" id="KW-0520">NAD</keyword>
<evidence type="ECO:0000259" key="20">
    <source>
        <dbReference type="PROSITE" id="PS51383"/>
    </source>
</evidence>
<feature type="binding site" evidence="17">
    <location>
        <position position="427"/>
    </location>
    <ligand>
        <name>(6S)-NADPHX</name>
        <dbReference type="ChEBI" id="CHEBI:64076"/>
    </ligand>
</feature>
<evidence type="ECO:0000256" key="4">
    <source>
        <dbReference type="ARBA" id="ARBA00009524"/>
    </source>
</evidence>
<reference evidence="23" key="1">
    <citation type="submission" date="2016-03" db="EMBL/GenBank/DDBJ databases">
        <authorList>
            <person name="Heylen K."/>
            <person name="De Vos P."/>
            <person name="Vekeman B."/>
        </authorList>
    </citation>
    <scope>NUCLEOTIDE SEQUENCE [LARGE SCALE GENOMIC DNA]</scope>
    <source>
        <strain evidence="23">R-45383</strain>
    </source>
</reference>
<dbReference type="SUPFAM" id="SSF53613">
    <property type="entry name" value="Ribokinase-like"/>
    <property type="match status" value="1"/>
</dbReference>
<evidence type="ECO:0000256" key="12">
    <source>
        <dbReference type="ARBA" id="ARBA00023239"/>
    </source>
</evidence>
<comment type="subunit">
    <text evidence="17">Homotetramer.</text>
</comment>
<evidence type="ECO:0000256" key="10">
    <source>
        <dbReference type="ARBA" id="ARBA00023027"/>
    </source>
</evidence>
<feature type="binding site" evidence="17">
    <location>
        <position position="361"/>
    </location>
    <ligand>
        <name>(6S)-NADPHX</name>
        <dbReference type="ChEBI" id="CHEBI:64076"/>
    </ligand>
</feature>
<comment type="caution">
    <text evidence="18">Lacks conserved residue(s) required for the propagation of feature annotation.</text>
</comment>
<dbReference type="PROSITE" id="PS01050">
    <property type="entry name" value="YJEF_C_2"/>
    <property type="match status" value="1"/>
</dbReference>
<dbReference type="PROSITE" id="PS01049">
    <property type="entry name" value="YJEF_C_1"/>
    <property type="match status" value="1"/>
</dbReference>
<evidence type="ECO:0000256" key="11">
    <source>
        <dbReference type="ARBA" id="ARBA00023235"/>
    </source>
</evidence>
<comment type="catalytic activity">
    <reaction evidence="1 18 19">
        <text>(6R)-NADHX = (6S)-NADHX</text>
        <dbReference type="Rhea" id="RHEA:32215"/>
        <dbReference type="ChEBI" id="CHEBI:64074"/>
        <dbReference type="ChEBI" id="CHEBI:64075"/>
        <dbReference type="EC" id="5.1.99.6"/>
    </reaction>
</comment>
<dbReference type="GO" id="GO:0110051">
    <property type="term" value="P:metabolite repair"/>
    <property type="evidence" value="ECO:0007669"/>
    <property type="project" value="TreeGrafter"/>
</dbReference>
<gene>
    <name evidence="17" type="primary">nnrD</name>
    <name evidence="18" type="synonym">nnrE</name>
    <name evidence="22" type="ORF">A1355_21240</name>
</gene>
<dbReference type="NCBIfam" id="TIGR00196">
    <property type="entry name" value="yjeF_cterm"/>
    <property type="match status" value="1"/>
</dbReference>
<comment type="catalytic activity">
    <reaction evidence="16 17 19">
        <text>(6S)-NADPHX + ADP = AMP + phosphate + NADPH + H(+)</text>
        <dbReference type="Rhea" id="RHEA:32235"/>
        <dbReference type="ChEBI" id="CHEBI:15378"/>
        <dbReference type="ChEBI" id="CHEBI:43474"/>
        <dbReference type="ChEBI" id="CHEBI:57783"/>
        <dbReference type="ChEBI" id="CHEBI:64076"/>
        <dbReference type="ChEBI" id="CHEBI:456215"/>
        <dbReference type="ChEBI" id="CHEBI:456216"/>
        <dbReference type="EC" id="4.2.1.136"/>
    </reaction>
</comment>
<feature type="binding site" evidence="18">
    <location>
        <begin position="128"/>
        <end position="134"/>
    </location>
    <ligand>
        <name>(6S)-NADPHX</name>
        <dbReference type="ChEBI" id="CHEBI:64076"/>
    </ligand>
</feature>
<dbReference type="InterPro" id="IPR000631">
    <property type="entry name" value="CARKD"/>
</dbReference>
<name>A0A177P0T2_9GAMM</name>
<evidence type="ECO:0000256" key="8">
    <source>
        <dbReference type="ARBA" id="ARBA00022857"/>
    </source>
</evidence>
<dbReference type="RefSeq" id="WP_064025696.1">
    <property type="nucleotide sequence ID" value="NZ_LUUK01000053.1"/>
</dbReference>
<dbReference type="InterPro" id="IPR030677">
    <property type="entry name" value="Nnr"/>
</dbReference>
<evidence type="ECO:0000313" key="23">
    <source>
        <dbReference type="Proteomes" id="UP000077628"/>
    </source>
</evidence>
<keyword evidence="9 18" id="KW-0630">Potassium</keyword>
<evidence type="ECO:0000259" key="21">
    <source>
        <dbReference type="PROSITE" id="PS51385"/>
    </source>
</evidence>
<dbReference type="GO" id="GO:0052856">
    <property type="term" value="F:NAD(P)HX epimerase activity"/>
    <property type="evidence" value="ECO:0007669"/>
    <property type="project" value="UniProtKB-UniRule"/>
</dbReference>
<protein>
    <recommendedName>
        <fullName evidence="19">Bifunctional NAD(P)H-hydrate repair enzyme</fullName>
    </recommendedName>
    <alternativeName>
        <fullName evidence="19">Nicotinamide nucleotide repair protein</fullName>
    </alternativeName>
    <domain>
        <recommendedName>
            <fullName evidence="19">ADP-dependent (S)-NAD(P)H-hydrate dehydratase</fullName>
            <ecNumber evidence="19">4.2.1.136</ecNumber>
        </recommendedName>
        <alternativeName>
            <fullName evidence="19">ADP-dependent NAD(P)HX dehydratase</fullName>
        </alternativeName>
    </domain>
    <domain>
        <recommendedName>
            <fullName evidence="19">NAD(P)H-hydrate epimerase</fullName>
            <ecNumber evidence="19">5.1.99.6</ecNumber>
        </recommendedName>
    </domain>
</protein>
<feature type="binding site" evidence="17">
    <location>
        <position position="315"/>
    </location>
    <ligand>
        <name>(6S)-NADPHX</name>
        <dbReference type="ChEBI" id="CHEBI:64076"/>
    </ligand>
</feature>
<evidence type="ECO:0000256" key="14">
    <source>
        <dbReference type="ARBA" id="ARBA00025153"/>
    </source>
</evidence>
<evidence type="ECO:0000256" key="7">
    <source>
        <dbReference type="ARBA" id="ARBA00022840"/>
    </source>
</evidence>
<dbReference type="GO" id="GO:0046496">
    <property type="term" value="P:nicotinamide nucleotide metabolic process"/>
    <property type="evidence" value="ECO:0007669"/>
    <property type="project" value="UniProtKB-UniRule"/>
</dbReference>
<dbReference type="Pfam" id="PF01256">
    <property type="entry name" value="Carb_kinase"/>
    <property type="match status" value="1"/>
</dbReference>
<comment type="function">
    <text evidence="17">Catalyzes the dehydration of the S-form of NAD(P)HX at the expense of ADP, which is converted to AMP. Together with NAD(P)HX epimerase, which catalyzes the epimerization of the S- and R-forms, the enzyme allows the repair of both epimers of NAD(P)HX, a damaged form of NAD(P)H that is a result of enzymatic or heat-dependent hydration.</text>
</comment>
<comment type="cofactor">
    <cofactor evidence="18 19">
        <name>K(+)</name>
        <dbReference type="ChEBI" id="CHEBI:29103"/>
    </cofactor>
    <text evidence="18 19">Binds 1 potassium ion per subunit.</text>
</comment>
<evidence type="ECO:0000313" key="22">
    <source>
        <dbReference type="EMBL" id="OAI23888.1"/>
    </source>
</evidence>
<dbReference type="PANTHER" id="PTHR12592:SF0">
    <property type="entry name" value="ATP-DEPENDENT (S)-NAD(P)H-HYDRATE DEHYDRATASE"/>
    <property type="match status" value="1"/>
</dbReference>
<dbReference type="GO" id="GO:0052855">
    <property type="term" value="F:ADP-dependent NAD(P)H-hydrate dehydratase activity"/>
    <property type="evidence" value="ECO:0007669"/>
    <property type="project" value="UniProtKB-UniRule"/>
</dbReference>
<dbReference type="PANTHER" id="PTHR12592">
    <property type="entry name" value="ATP-DEPENDENT (S)-NAD(P)H-HYDRATE DEHYDRATASE FAMILY MEMBER"/>
    <property type="match status" value="1"/>
</dbReference>
<comment type="catalytic activity">
    <reaction evidence="15 17 19">
        <text>(6S)-NADHX + ADP = AMP + phosphate + NADH + H(+)</text>
        <dbReference type="Rhea" id="RHEA:32223"/>
        <dbReference type="ChEBI" id="CHEBI:15378"/>
        <dbReference type="ChEBI" id="CHEBI:43474"/>
        <dbReference type="ChEBI" id="CHEBI:57945"/>
        <dbReference type="ChEBI" id="CHEBI:64074"/>
        <dbReference type="ChEBI" id="CHEBI:456215"/>
        <dbReference type="ChEBI" id="CHEBI:456216"/>
        <dbReference type="EC" id="4.2.1.136"/>
    </reaction>
</comment>
<evidence type="ECO:0000256" key="15">
    <source>
        <dbReference type="ARBA" id="ARBA00048238"/>
    </source>
</evidence>
<proteinExistence type="inferred from homology"/>
<dbReference type="STRING" id="702114.A1355_21240"/>
<keyword evidence="6 17" id="KW-0547">Nucleotide-binding</keyword>
<feature type="binding site" evidence="18">
    <location>
        <position position="139"/>
    </location>
    <ligand>
        <name>(6S)-NADPHX</name>
        <dbReference type="ChEBI" id="CHEBI:64076"/>
    </ligand>
</feature>
<evidence type="ECO:0000256" key="18">
    <source>
        <dbReference type="HAMAP-Rule" id="MF_01966"/>
    </source>
</evidence>
<dbReference type="Gene3D" id="3.40.50.10260">
    <property type="entry name" value="YjeF N-terminal domain"/>
    <property type="match status" value="1"/>
</dbReference>
<evidence type="ECO:0000256" key="3">
    <source>
        <dbReference type="ARBA" id="ARBA00006001"/>
    </source>
</evidence>
<accession>A0A177P0T2</accession>
<dbReference type="NCBIfam" id="TIGR00197">
    <property type="entry name" value="yjeF_nterm"/>
    <property type="match status" value="1"/>
</dbReference>
<evidence type="ECO:0000256" key="13">
    <source>
        <dbReference type="ARBA" id="ARBA00023268"/>
    </source>
</evidence>
<keyword evidence="12 17" id="KW-0456">Lyase</keyword>
<keyword evidence="13" id="KW-0511">Multifunctional enzyme</keyword>
<keyword evidence="23" id="KW-1185">Reference proteome</keyword>
<evidence type="ECO:0000256" key="5">
    <source>
        <dbReference type="ARBA" id="ARBA00022723"/>
    </source>
</evidence>
<feature type="domain" description="YjeF C-terminal" evidence="20">
    <location>
        <begin position="219"/>
        <end position="484"/>
    </location>
</feature>
<evidence type="ECO:0000256" key="9">
    <source>
        <dbReference type="ARBA" id="ARBA00022958"/>
    </source>
</evidence>
<dbReference type="AlphaFoldDB" id="A0A177P0T2"/>
<keyword evidence="5 18" id="KW-0479">Metal-binding</keyword>
<comment type="catalytic activity">
    <reaction evidence="2 18 19">
        <text>(6R)-NADPHX = (6S)-NADPHX</text>
        <dbReference type="Rhea" id="RHEA:32227"/>
        <dbReference type="ChEBI" id="CHEBI:64076"/>
        <dbReference type="ChEBI" id="CHEBI:64077"/>
        <dbReference type="EC" id="5.1.99.6"/>
    </reaction>
</comment>
<keyword evidence="7 17" id="KW-0067">ATP-binding</keyword>
<feature type="binding site" evidence="17">
    <location>
        <position position="254"/>
    </location>
    <ligand>
        <name>(6S)-NADPHX</name>
        <dbReference type="ChEBI" id="CHEBI:64076"/>
    </ligand>
</feature>
<dbReference type="InterPro" id="IPR029056">
    <property type="entry name" value="Ribokinase-like"/>
</dbReference>
<feature type="domain" description="YjeF N-terminal" evidence="21">
    <location>
        <begin position="13"/>
        <end position="214"/>
    </location>
</feature>
<comment type="cofactor">
    <cofactor evidence="17">
        <name>Mg(2+)</name>
        <dbReference type="ChEBI" id="CHEBI:18420"/>
    </cofactor>
</comment>
<comment type="function">
    <text evidence="14 19">Bifunctional enzyme that catalyzes the epimerization of the S- and R-forms of NAD(P)HX and the dehydration of the S-form of NAD(P)HX at the expense of ADP, which is converted to AMP. This allows the repair of both epimers of NAD(P)HX, a damaged form of NAD(P)H that is a result of enzymatic or heat-dependent hydration.</text>
</comment>
<evidence type="ECO:0000256" key="1">
    <source>
        <dbReference type="ARBA" id="ARBA00000013"/>
    </source>
</evidence>
<dbReference type="EMBL" id="LUUK01000053">
    <property type="protein sequence ID" value="OAI23888.1"/>
    <property type="molecule type" value="Genomic_DNA"/>
</dbReference>
<dbReference type="CDD" id="cd01171">
    <property type="entry name" value="YXKO-related"/>
    <property type="match status" value="1"/>
</dbReference>
<evidence type="ECO:0000256" key="2">
    <source>
        <dbReference type="ARBA" id="ARBA00000909"/>
    </source>
</evidence>
<comment type="similarity">
    <text evidence="3 19">In the N-terminal section; belongs to the NnrE/AIBP family.</text>
</comment>
<feature type="binding site" evidence="18">
    <location>
        <position position="157"/>
    </location>
    <ligand>
        <name>(6S)-NADPHX</name>
        <dbReference type="ChEBI" id="CHEBI:64076"/>
    </ligand>
</feature>
<dbReference type="Gene3D" id="3.40.1190.20">
    <property type="match status" value="1"/>
</dbReference>
<dbReference type="PROSITE" id="PS51383">
    <property type="entry name" value="YJEF_C_3"/>
    <property type="match status" value="1"/>
</dbReference>
<dbReference type="PIRSF" id="PIRSF017184">
    <property type="entry name" value="Nnr"/>
    <property type="match status" value="1"/>
</dbReference>
<dbReference type="GO" id="GO:0005524">
    <property type="term" value="F:ATP binding"/>
    <property type="evidence" value="ECO:0007669"/>
    <property type="project" value="UniProtKB-UniRule"/>
</dbReference>